<keyword evidence="7 13" id="KW-0671">Queuosine biosynthesis</keyword>
<evidence type="ECO:0000256" key="3">
    <source>
        <dbReference type="ARBA" id="ARBA00011245"/>
    </source>
</evidence>
<dbReference type="SUPFAM" id="SSF111337">
    <property type="entry name" value="QueA-like"/>
    <property type="match status" value="1"/>
</dbReference>
<dbReference type="InterPro" id="IPR042119">
    <property type="entry name" value="QueA_dom2"/>
</dbReference>
<comment type="catalytic activity">
    <reaction evidence="8 13">
        <text>7-aminomethyl-7-carbaguanosine(34) in tRNA + S-adenosyl-L-methionine = epoxyqueuosine(34) in tRNA + adenine + L-methionine + 2 H(+)</text>
        <dbReference type="Rhea" id="RHEA:32155"/>
        <dbReference type="Rhea" id="RHEA-COMP:10342"/>
        <dbReference type="Rhea" id="RHEA-COMP:18582"/>
        <dbReference type="ChEBI" id="CHEBI:15378"/>
        <dbReference type="ChEBI" id="CHEBI:16708"/>
        <dbReference type="ChEBI" id="CHEBI:57844"/>
        <dbReference type="ChEBI" id="CHEBI:59789"/>
        <dbReference type="ChEBI" id="CHEBI:82833"/>
        <dbReference type="ChEBI" id="CHEBI:194443"/>
        <dbReference type="EC" id="2.4.99.17"/>
    </reaction>
</comment>
<dbReference type="AlphaFoldDB" id="A0A399EBL7"/>
<comment type="similarity">
    <text evidence="9 13">Belongs to the QueA family.</text>
</comment>
<dbReference type="GO" id="GO:0005737">
    <property type="term" value="C:cytoplasm"/>
    <property type="evidence" value="ECO:0007669"/>
    <property type="project" value="UniProtKB-SubCell"/>
</dbReference>
<dbReference type="FunFam" id="2.40.10.240:FF:000002">
    <property type="entry name" value="S-adenosylmethionine:tRNA ribosyltransferase-isomerase"/>
    <property type="match status" value="1"/>
</dbReference>
<dbReference type="OrthoDB" id="9805933at2"/>
<dbReference type="InterPro" id="IPR003699">
    <property type="entry name" value="QueA"/>
</dbReference>
<dbReference type="Gene3D" id="2.40.10.240">
    <property type="entry name" value="QueA-like"/>
    <property type="match status" value="1"/>
</dbReference>
<dbReference type="Gene3D" id="3.40.1780.10">
    <property type="entry name" value="QueA-like"/>
    <property type="match status" value="1"/>
</dbReference>
<dbReference type="Proteomes" id="UP000265800">
    <property type="component" value="Unassembled WGS sequence"/>
</dbReference>
<dbReference type="UniPathway" id="UPA00392"/>
<proteinExistence type="inferred from homology"/>
<dbReference type="RefSeq" id="WP_119361126.1">
    <property type="nucleotide sequence ID" value="NZ_QWKZ01000125.1"/>
</dbReference>
<evidence type="ECO:0000256" key="4">
    <source>
        <dbReference type="ARBA" id="ARBA00022490"/>
    </source>
</evidence>
<comment type="function">
    <text evidence="13">Transfers and isomerizes the ribose moiety from AdoMet to the 7-aminomethyl group of 7-deazaguanine (preQ1-tRNA) to give epoxyqueuosine (oQ-tRNA).</text>
</comment>
<dbReference type="InterPro" id="IPR036100">
    <property type="entry name" value="QueA_sf"/>
</dbReference>
<dbReference type="PANTHER" id="PTHR30307">
    <property type="entry name" value="S-ADENOSYLMETHIONINE:TRNA RIBOSYLTRANSFERASE-ISOMERASE"/>
    <property type="match status" value="1"/>
</dbReference>
<evidence type="ECO:0000256" key="5">
    <source>
        <dbReference type="ARBA" id="ARBA00022679"/>
    </source>
</evidence>
<evidence type="ECO:0000256" key="8">
    <source>
        <dbReference type="ARBA" id="ARBA00052751"/>
    </source>
</evidence>
<dbReference type="GO" id="GO:0051075">
    <property type="term" value="F:S-adenosylmethionine:tRNA ribosyltransferase-isomerase activity"/>
    <property type="evidence" value="ECO:0007669"/>
    <property type="project" value="UniProtKB-EC"/>
</dbReference>
<reference evidence="14 15" key="1">
    <citation type="submission" date="2018-08" db="EMBL/GenBank/DDBJ databases">
        <title>Meiothermus luteus KCTC 52599 genome sequencing project.</title>
        <authorList>
            <person name="Da Costa M.S."/>
            <person name="Albuquerque L."/>
            <person name="Raposo P."/>
            <person name="Froufe H.J.C."/>
            <person name="Barroso C.S."/>
            <person name="Egas C."/>
        </authorList>
    </citation>
    <scope>NUCLEOTIDE SEQUENCE [LARGE SCALE GENOMIC DNA]</scope>
    <source>
        <strain evidence="14 15">KCTC 52599</strain>
    </source>
</reference>
<evidence type="ECO:0000313" key="15">
    <source>
        <dbReference type="Proteomes" id="UP000265800"/>
    </source>
</evidence>
<dbReference type="NCBIfam" id="NF001140">
    <property type="entry name" value="PRK00147.1"/>
    <property type="match status" value="1"/>
</dbReference>
<accession>A0A399EBL7</accession>
<evidence type="ECO:0000313" key="14">
    <source>
        <dbReference type="EMBL" id="RIH82047.1"/>
    </source>
</evidence>
<evidence type="ECO:0000256" key="13">
    <source>
        <dbReference type="HAMAP-Rule" id="MF_00113"/>
    </source>
</evidence>
<sequence length="336" mass="37879">MNLEDFDYPLPPELIAQKGAEPRDASRLMVVHRQSGRLEHRVFRDLPHYLRPGDVLVLNESKVIPARIFGKNPHGTSIEVLLVREKPDRPGCWEALLKPARRVKVGQTLSFPDGLSATLEGLEPDGSRVLRFHGNVREHLERIGQPPLPPYIRAPVAPERYQTVYARTPGSVAAPTAGLHFTPELLEQIQKMGVEVNYVTLHVGPGTFKPVQGPLEQHTLHQEPYEVPIKTAWAINQAKAEGRRVVAVGTTVVRTLETAWREGELQPGRGETQLFIRPGFHYRVVDALITNFHLPRSTLLMLVSAFMGHELMKRAYQVAVEERYRFYSLGDAMLIL</sequence>
<keyword evidence="4 13" id="KW-0963">Cytoplasm</keyword>
<evidence type="ECO:0000256" key="7">
    <source>
        <dbReference type="ARBA" id="ARBA00022785"/>
    </source>
</evidence>
<dbReference type="InterPro" id="IPR042118">
    <property type="entry name" value="QueA_dom1"/>
</dbReference>
<comment type="pathway">
    <text evidence="2 13">tRNA modification; tRNA-queuosine biosynthesis.</text>
</comment>
<dbReference type="PANTHER" id="PTHR30307:SF0">
    <property type="entry name" value="S-ADENOSYLMETHIONINE:TRNA RIBOSYLTRANSFERASE-ISOMERASE"/>
    <property type="match status" value="1"/>
</dbReference>
<comment type="caution">
    <text evidence="14">The sequence shown here is derived from an EMBL/GenBank/DDBJ whole genome shotgun (WGS) entry which is preliminary data.</text>
</comment>
<evidence type="ECO:0000256" key="11">
    <source>
        <dbReference type="ARBA" id="ARBA00069325"/>
    </source>
</evidence>
<keyword evidence="5 13" id="KW-0808">Transferase</keyword>
<dbReference type="EMBL" id="QWKZ01000125">
    <property type="protein sequence ID" value="RIH82047.1"/>
    <property type="molecule type" value="Genomic_DNA"/>
</dbReference>
<dbReference type="GO" id="GO:0008616">
    <property type="term" value="P:tRNA queuosine(34) biosynthetic process"/>
    <property type="evidence" value="ECO:0007669"/>
    <property type="project" value="UniProtKB-UniRule"/>
</dbReference>
<dbReference type="HAMAP" id="MF_00113">
    <property type="entry name" value="QueA"/>
    <property type="match status" value="1"/>
</dbReference>
<evidence type="ECO:0000256" key="9">
    <source>
        <dbReference type="ARBA" id="ARBA00061210"/>
    </source>
</evidence>
<gene>
    <name evidence="13 14" type="primary">queA</name>
    <name evidence="14" type="ORF">Mlute_02622</name>
</gene>
<organism evidence="14 15">
    <name type="scientific">Meiothermus luteus</name>
    <dbReference type="NCBI Taxonomy" id="2026184"/>
    <lineage>
        <taxon>Bacteria</taxon>
        <taxon>Thermotogati</taxon>
        <taxon>Deinococcota</taxon>
        <taxon>Deinococci</taxon>
        <taxon>Thermales</taxon>
        <taxon>Thermaceae</taxon>
        <taxon>Meiothermus</taxon>
    </lineage>
</organism>
<keyword evidence="6 13" id="KW-0949">S-adenosyl-L-methionine</keyword>
<comment type="subunit">
    <text evidence="3 13">Monomer.</text>
</comment>
<name>A0A399EBL7_9DEIN</name>
<keyword evidence="15" id="KW-1185">Reference proteome</keyword>
<dbReference type="FunFam" id="3.40.1780.10:FF:000001">
    <property type="entry name" value="S-adenosylmethionine:tRNA ribosyltransferase-isomerase"/>
    <property type="match status" value="1"/>
</dbReference>
<dbReference type="NCBIfam" id="TIGR00113">
    <property type="entry name" value="queA"/>
    <property type="match status" value="1"/>
</dbReference>
<comment type="subcellular location">
    <subcellularLocation>
        <location evidence="1 13">Cytoplasm</location>
    </subcellularLocation>
</comment>
<evidence type="ECO:0000256" key="2">
    <source>
        <dbReference type="ARBA" id="ARBA00004691"/>
    </source>
</evidence>
<evidence type="ECO:0000256" key="12">
    <source>
        <dbReference type="ARBA" id="ARBA00076160"/>
    </source>
</evidence>
<evidence type="ECO:0000256" key="10">
    <source>
        <dbReference type="ARBA" id="ARBA00066503"/>
    </source>
</evidence>
<keyword evidence="14" id="KW-0413">Isomerase</keyword>
<protein>
    <recommendedName>
        <fullName evidence="11 13">S-adenosylmethionine:tRNA ribosyltransferase-isomerase</fullName>
        <ecNumber evidence="10 13">2.4.99.17</ecNumber>
    </recommendedName>
    <alternativeName>
        <fullName evidence="12 13">Queuosine biosynthesis protein QueA</fullName>
    </alternativeName>
</protein>
<evidence type="ECO:0000256" key="1">
    <source>
        <dbReference type="ARBA" id="ARBA00004496"/>
    </source>
</evidence>
<evidence type="ECO:0000256" key="6">
    <source>
        <dbReference type="ARBA" id="ARBA00022691"/>
    </source>
</evidence>
<keyword evidence="14" id="KW-0328">Glycosyltransferase</keyword>
<dbReference type="EC" id="2.4.99.17" evidence="10 13"/>
<dbReference type="Pfam" id="PF02547">
    <property type="entry name" value="Queuosine_synth"/>
    <property type="match status" value="1"/>
</dbReference>